<protein>
    <submittedName>
        <fullName evidence="3">Uncharacterized protein</fullName>
    </submittedName>
</protein>
<gene>
    <name evidence="3" type="ORF">Y1Q_0008476</name>
</gene>
<keyword evidence="2" id="KW-1133">Transmembrane helix</keyword>
<sequence length="221" mass="24767">MSPPSLLRKEIGLKGRSRADASSHVPAQSYTILHSTTVMDEHVIIYSNLKFDPPKRQKHGDKVRQKEMATYSELKFQNLPEQQRNTRAHQTEDRVTGGRPHLWRRNKDPSATSLHWQFATLVPGVVCLILLISTGVLGYQVTQLRREKENLHQQLMSCRDSKPGPPDTLWGKILDKGPTRNAATGVHLIASQAGNFSKGADTDSSAYWALRCLLDDLLHAA</sequence>
<accession>A0A151M1E9</accession>
<feature type="region of interest" description="Disordered" evidence="1">
    <location>
        <begin position="82"/>
        <end position="106"/>
    </location>
</feature>
<evidence type="ECO:0000313" key="4">
    <source>
        <dbReference type="Proteomes" id="UP000050525"/>
    </source>
</evidence>
<evidence type="ECO:0000256" key="2">
    <source>
        <dbReference type="SAM" id="Phobius"/>
    </source>
</evidence>
<keyword evidence="4" id="KW-1185">Reference proteome</keyword>
<keyword evidence="2" id="KW-0812">Transmembrane</keyword>
<comment type="caution">
    <text evidence="3">The sequence shown here is derived from an EMBL/GenBank/DDBJ whole genome shotgun (WGS) entry which is preliminary data.</text>
</comment>
<dbReference type="AlphaFoldDB" id="A0A151M1E9"/>
<proteinExistence type="predicted"/>
<evidence type="ECO:0000313" key="3">
    <source>
        <dbReference type="EMBL" id="KYO18345.1"/>
    </source>
</evidence>
<evidence type="ECO:0000256" key="1">
    <source>
        <dbReference type="SAM" id="MobiDB-lite"/>
    </source>
</evidence>
<reference evidence="3 4" key="1">
    <citation type="journal article" date="2012" name="Genome Biol.">
        <title>Sequencing three crocodilian genomes to illuminate the evolution of archosaurs and amniotes.</title>
        <authorList>
            <person name="St John J.A."/>
            <person name="Braun E.L."/>
            <person name="Isberg S.R."/>
            <person name="Miles L.G."/>
            <person name="Chong A.Y."/>
            <person name="Gongora J."/>
            <person name="Dalzell P."/>
            <person name="Moran C."/>
            <person name="Bed'hom B."/>
            <person name="Abzhanov A."/>
            <person name="Burgess S.C."/>
            <person name="Cooksey A.M."/>
            <person name="Castoe T.A."/>
            <person name="Crawford N.G."/>
            <person name="Densmore L.D."/>
            <person name="Drew J.C."/>
            <person name="Edwards S.V."/>
            <person name="Faircloth B.C."/>
            <person name="Fujita M.K."/>
            <person name="Greenwold M.J."/>
            <person name="Hoffmann F.G."/>
            <person name="Howard J.M."/>
            <person name="Iguchi T."/>
            <person name="Janes D.E."/>
            <person name="Khan S.Y."/>
            <person name="Kohno S."/>
            <person name="de Koning A.J."/>
            <person name="Lance S.L."/>
            <person name="McCarthy F.M."/>
            <person name="McCormack J.E."/>
            <person name="Merchant M.E."/>
            <person name="Peterson D.G."/>
            <person name="Pollock D.D."/>
            <person name="Pourmand N."/>
            <person name="Raney B.J."/>
            <person name="Roessler K.A."/>
            <person name="Sanford J.R."/>
            <person name="Sawyer R.H."/>
            <person name="Schmidt C.J."/>
            <person name="Triplett E.W."/>
            <person name="Tuberville T.D."/>
            <person name="Venegas-Anaya M."/>
            <person name="Howard J.T."/>
            <person name="Jarvis E.D."/>
            <person name="Guillette L.J.Jr."/>
            <person name="Glenn T.C."/>
            <person name="Green R.E."/>
            <person name="Ray D.A."/>
        </authorList>
    </citation>
    <scope>NUCLEOTIDE SEQUENCE [LARGE SCALE GENOMIC DNA]</scope>
    <source>
        <strain evidence="3">KSC_2009_1</strain>
    </source>
</reference>
<name>A0A151M1E9_ALLMI</name>
<dbReference type="EMBL" id="AKHW03006817">
    <property type="protein sequence ID" value="KYO18345.1"/>
    <property type="molecule type" value="Genomic_DNA"/>
</dbReference>
<organism evidence="3 4">
    <name type="scientific">Alligator mississippiensis</name>
    <name type="common">American alligator</name>
    <dbReference type="NCBI Taxonomy" id="8496"/>
    <lineage>
        <taxon>Eukaryota</taxon>
        <taxon>Metazoa</taxon>
        <taxon>Chordata</taxon>
        <taxon>Craniata</taxon>
        <taxon>Vertebrata</taxon>
        <taxon>Euteleostomi</taxon>
        <taxon>Archelosauria</taxon>
        <taxon>Archosauria</taxon>
        <taxon>Crocodylia</taxon>
        <taxon>Alligatoridae</taxon>
        <taxon>Alligatorinae</taxon>
        <taxon>Alligator</taxon>
    </lineage>
</organism>
<dbReference type="Proteomes" id="UP000050525">
    <property type="component" value="Unassembled WGS sequence"/>
</dbReference>
<feature type="transmembrane region" description="Helical" evidence="2">
    <location>
        <begin position="116"/>
        <end position="139"/>
    </location>
</feature>
<keyword evidence="2" id="KW-0472">Membrane</keyword>